<gene>
    <name evidence="1" type="ORF">SLS62_010841</name>
</gene>
<dbReference type="Proteomes" id="UP001320420">
    <property type="component" value="Unassembled WGS sequence"/>
</dbReference>
<accession>A0AAN9U9F3</accession>
<protein>
    <submittedName>
        <fullName evidence="1">Uncharacterized protein</fullName>
    </submittedName>
</protein>
<proteinExistence type="predicted"/>
<evidence type="ECO:0000313" key="2">
    <source>
        <dbReference type="Proteomes" id="UP001320420"/>
    </source>
</evidence>
<dbReference type="AlphaFoldDB" id="A0AAN9U9F3"/>
<dbReference type="EMBL" id="JAKJXP020000151">
    <property type="protein sequence ID" value="KAK7741946.1"/>
    <property type="molecule type" value="Genomic_DNA"/>
</dbReference>
<evidence type="ECO:0000313" key="1">
    <source>
        <dbReference type="EMBL" id="KAK7741946.1"/>
    </source>
</evidence>
<keyword evidence="2" id="KW-1185">Reference proteome</keyword>
<name>A0AAN9U9F3_9PEZI</name>
<comment type="caution">
    <text evidence="1">The sequence shown here is derived from an EMBL/GenBank/DDBJ whole genome shotgun (WGS) entry which is preliminary data.</text>
</comment>
<organism evidence="1 2">
    <name type="scientific">Diatrype stigma</name>
    <dbReference type="NCBI Taxonomy" id="117547"/>
    <lineage>
        <taxon>Eukaryota</taxon>
        <taxon>Fungi</taxon>
        <taxon>Dikarya</taxon>
        <taxon>Ascomycota</taxon>
        <taxon>Pezizomycotina</taxon>
        <taxon>Sordariomycetes</taxon>
        <taxon>Xylariomycetidae</taxon>
        <taxon>Xylariales</taxon>
        <taxon>Diatrypaceae</taxon>
        <taxon>Diatrype</taxon>
    </lineage>
</organism>
<reference evidence="1 2" key="1">
    <citation type="submission" date="2024-02" db="EMBL/GenBank/DDBJ databases">
        <title>De novo assembly and annotation of 12 fungi associated with fruit tree decline syndrome in Ontario, Canada.</title>
        <authorList>
            <person name="Sulman M."/>
            <person name="Ellouze W."/>
            <person name="Ilyukhin E."/>
        </authorList>
    </citation>
    <scope>NUCLEOTIDE SEQUENCE [LARGE SCALE GENOMIC DNA]</scope>
    <source>
        <strain evidence="1 2">M11/M66-122</strain>
    </source>
</reference>
<sequence>MNRLPAEMKAVVAASVEDPATLVNLAMVDKTFYAIIKHDEVRLGSNMCYQRIGHNLMPLALAVAHSETLVKTKRNFYGQAHSLKDITVQEIGAFISDHFPAQAVVNRHIDINFCTKLFSFHSTVDGYAAVIAERALQATPRSNITTLMSSTESEMSRIRKSLYILELLSNLFPRNHASDADVPRLREAAFQPAWEHLLTKFAPWELQQVRCAKQIMARHIQDVMLSDAAAKGAKQLRNDIRVLCEFVSNEGLTALKILEGRGKACGTACAVKQFRTKAQTFAVREAWFAIHDTMWLQNSGLQIDLNATDVINQYPEVDSGPQDSWLHTLLQPHVPEYTFTSAANFSFNCNRHASQWGYAYWDRKRLEAITLGPLPTTEQMVSASDLKIPSGDLCFRAELRNDHECTCG</sequence>